<sequence length="508" mass="56330">MKTYPLHIRQLNYLPYRSTYLSQTTFIRNLSLSSLLHATVPTSNIVPFKLADIGEGIKEVEIKEWYVKVGDHVKQFDKVCEVQSDKANVTITCRYDGQVMKLYHQLGETANVGEPLVDIKLTQDSTQQIQDTSGSNLQDDAGEERSSSTKLTPTPQVLATPAVRRLAKDLQISLNDIQGTGKDGRISKEDILNFDKTKVVAPSTGAHTTIPTSPVQISMPSIPPSPATVKQPITKSTTPISTTATNTVETPRKQVQPMKEDRHETIKGIKKIMVKTMTQANSIPHFTYCDDYDLTELVKLRKKLKKLYEQEKKTLKLSYMPFIIKACSLALTEYPILNAHVDAKCETIIYKATHNIGVAMDTRDGLLVPNVKNVQTLSIQDIASELTRLQQQAYNGKLTNDDMQGGTFSLSNIGAIGGTYAVPVLVVPEVAIGALGKISLKACAPENLDDSSSSSDDDEYYPNVRFRHMMSISWSADHRVIDGATMARFSNKLKSYLENPISMMINTK</sequence>
<dbReference type="Proteomes" id="UP000682733">
    <property type="component" value="Unassembled WGS sequence"/>
</dbReference>
<dbReference type="PROSITE" id="PS51826">
    <property type="entry name" value="PSBD"/>
    <property type="match status" value="1"/>
</dbReference>
<evidence type="ECO:0000313" key="15">
    <source>
        <dbReference type="EMBL" id="CAF0787093.1"/>
    </source>
</evidence>
<feature type="domain" description="Lipoyl-binding" evidence="12">
    <location>
        <begin position="45"/>
        <end position="120"/>
    </location>
</feature>
<comment type="cofactor">
    <cofactor evidence="1 10">
        <name>(R)-lipoate</name>
        <dbReference type="ChEBI" id="CHEBI:83088"/>
    </cofactor>
</comment>
<comment type="caution">
    <text evidence="15">The sequence shown here is derived from an EMBL/GenBank/DDBJ whole genome shotgun (WGS) entry which is preliminary data.</text>
</comment>
<dbReference type="InterPro" id="IPR000089">
    <property type="entry name" value="Biotin_lipoyl"/>
</dbReference>
<dbReference type="EMBL" id="CAJNOQ010000319">
    <property type="protein sequence ID" value="CAF0787093.1"/>
    <property type="molecule type" value="Genomic_DNA"/>
</dbReference>
<dbReference type="PANTHER" id="PTHR43178:SF5">
    <property type="entry name" value="LIPOAMIDE ACYLTRANSFERASE COMPONENT OF BRANCHED-CHAIN ALPHA-KETO ACID DEHYDROGENASE COMPLEX, MITOCHONDRIAL"/>
    <property type="match status" value="1"/>
</dbReference>
<dbReference type="EMBL" id="CAJNOK010000024">
    <property type="protein sequence ID" value="CAF0723419.1"/>
    <property type="molecule type" value="Genomic_DNA"/>
</dbReference>
<evidence type="ECO:0000313" key="14">
    <source>
        <dbReference type="EMBL" id="CAF0723419.1"/>
    </source>
</evidence>
<evidence type="ECO:0000259" key="12">
    <source>
        <dbReference type="PROSITE" id="PS50968"/>
    </source>
</evidence>
<evidence type="ECO:0000256" key="2">
    <source>
        <dbReference type="ARBA" id="ARBA00004305"/>
    </source>
</evidence>
<dbReference type="Gene3D" id="3.30.559.10">
    <property type="entry name" value="Chloramphenicol acetyltransferase-like domain"/>
    <property type="match status" value="1"/>
</dbReference>
<feature type="compositionally biased region" description="Low complexity" evidence="11">
    <location>
        <begin position="123"/>
        <end position="133"/>
    </location>
</feature>
<dbReference type="PROSITE" id="PS50968">
    <property type="entry name" value="BIOTINYL_LIPOYL"/>
    <property type="match status" value="1"/>
</dbReference>
<dbReference type="Gene3D" id="4.10.320.10">
    <property type="entry name" value="E3-binding domain"/>
    <property type="match status" value="1"/>
</dbReference>
<organism evidence="15 18">
    <name type="scientific">Didymodactylos carnosus</name>
    <dbReference type="NCBI Taxonomy" id="1234261"/>
    <lineage>
        <taxon>Eukaryota</taxon>
        <taxon>Metazoa</taxon>
        <taxon>Spiralia</taxon>
        <taxon>Gnathifera</taxon>
        <taxon>Rotifera</taxon>
        <taxon>Eurotatoria</taxon>
        <taxon>Bdelloidea</taxon>
        <taxon>Philodinida</taxon>
        <taxon>Philodinidae</taxon>
        <taxon>Didymodactylos</taxon>
    </lineage>
</organism>
<keyword evidence="6" id="KW-0809">Transit peptide</keyword>
<dbReference type="InterPro" id="IPR050743">
    <property type="entry name" value="2-oxoacid_DH_E2_comp"/>
</dbReference>
<dbReference type="SUPFAM" id="SSF52777">
    <property type="entry name" value="CoA-dependent acyltransferases"/>
    <property type="match status" value="1"/>
</dbReference>
<accession>A0A813RUR0</accession>
<dbReference type="EMBL" id="CAJOBA010000024">
    <property type="protein sequence ID" value="CAF3495664.1"/>
    <property type="molecule type" value="Genomic_DNA"/>
</dbReference>
<comment type="similarity">
    <text evidence="3 10">Belongs to the 2-oxoacid dehydrogenase family.</text>
</comment>
<keyword evidence="5 10" id="KW-0450">Lipoyl</keyword>
<keyword evidence="8 10" id="KW-0012">Acyltransferase</keyword>
<evidence type="ECO:0000259" key="13">
    <source>
        <dbReference type="PROSITE" id="PS51826"/>
    </source>
</evidence>
<dbReference type="PANTHER" id="PTHR43178">
    <property type="entry name" value="DIHYDROLIPOAMIDE ACETYLTRANSFERASE COMPONENT OF PYRUVATE DEHYDROGENASE COMPLEX"/>
    <property type="match status" value="1"/>
</dbReference>
<dbReference type="FunFam" id="2.40.50.100:FF:000013">
    <property type="entry name" value="Dihydrolipoamide acetyltransferase component of pyruvate dehydrogenase complex"/>
    <property type="match status" value="1"/>
</dbReference>
<feature type="domain" description="Peripheral subunit-binding (PSBD)" evidence="13">
    <location>
        <begin position="158"/>
        <end position="195"/>
    </location>
</feature>
<dbReference type="Proteomes" id="UP000663829">
    <property type="component" value="Unassembled WGS sequence"/>
</dbReference>
<keyword evidence="4 10" id="KW-0808">Transferase</keyword>
<proteinExistence type="inferred from homology"/>
<evidence type="ECO:0000256" key="4">
    <source>
        <dbReference type="ARBA" id="ARBA00022679"/>
    </source>
</evidence>
<keyword evidence="18" id="KW-1185">Reference proteome</keyword>
<evidence type="ECO:0000256" key="11">
    <source>
        <dbReference type="SAM" id="MobiDB-lite"/>
    </source>
</evidence>
<dbReference type="InterPro" id="IPR003016">
    <property type="entry name" value="2-oxoA_DH_lipoyl-BS"/>
</dbReference>
<evidence type="ECO:0000256" key="7">
    <source>
        <dbReference type="ARBA" id="ARBA00023128"/>
    </source>
</evidence>
<dbReference type="InterPro" id="IPR023213">
    <property type="entry name" value="CAT-like_dom_sf"/>
</dbReference>
<dbReference type="GO" id="GO:0016407">
    <property type="term" value="F:acetyltransferase activity"/>
    <property type="evidence" value="ECO:0007669"/>
    <property type="project" value="TreeGrafter"/>
</dbReference>
<dbReference type="Proteomes" id="UP000677228">
    <property type="component" value="Unassembled WGS sequence"/>
</dbReference>
<reference evidence="15" key="1">
    <citation type="submission" date="2021-02" db="EMBL/GenBank/DDBJ databases">
        <authorList>
            <person name="Nowell W R."/>
        </authorList>
    </citation>
    <scope>NUCLEOTIDE SEQUENCE</scope>
</reference>
<dbReference type="Pfam" id="PF00198">
    <property type="entry name" value="2-oxoacid_dh"/>
    <property type="match status" value="1"/>
</dbReference>
<gene>
    <name evidence="15" type="ORF">GPM918_LOCUS2796</name>
    <name evidence="14" type="ORF">OVA965_LOCUS224</name>
    <name evidence="17" type="ORF">SRO942_LOCUS2796</name>
    <name evidence="16" type="ORF">TMI583_LOCUS224</name>
</gene>
<dbReference type="Proteomes" id="UP000681722">
    <property type="component" value="Unassembled WGS sequence"/>
</dbReference>
<dbReference type="FunFam" id="4.10.320.10:FF:000002">
    <property type="entry name" value="Dihydrolipoamide acetyltransferase component of pyruvate dehydrogenase complex"/>
    <property type="match status" value="1"/>
</dbReference>
<evidence type="ECO:0000256" key="6">
    <source>
        <dbReference type="ARBA" id="ARBA00022946"/>
    </source>
</evidence>
<dbReference type="Pfam" id="PF02817">
    <property type="entry name" value="E3_binding"/>
    <property type="match status" value="1"/>
</dbReference>
<dbReference type="EC" id="2.3.1.-" evidence="10"/>
<evidence type="ECO:0000313" key="16">
    <source>
        <dbReference type="EMBL" id="CAF3495664.1"/>
    </source>
</evidence>
<dbReference type="PROSITE" id="PS00189">
    <property type="entry name" value="LIPOYL"/>
    <property type="match status" value="1"/>
</dbReference>
<dbReference type="AlphaFoldDB" id="A0A813RUR0"/>
<comment type="catalytic activity">
    <reaction evidence="9">
        <text>N(6)-[(R)-dihydrolipoyl]-L-lysyl-[protein] + 2-methylpropanoyl-CoA = N(6)-[(R)-S(8)-2-methylpropanoyldihydrolipoyl]-L-lysyl-[protein] + CoA</text>
        <dbReference type="Rhea" id="RHEA:18865"/>
        <dbReference type="Rhea" id="RHEA-COMP:10475"/>
        <dbReference type="Rhea" id="RHEA-COMP:10497"/>
        <dbReference type="ChEBI" id="CHEBI:57287"/>
        <dbReference type="ChEBI" id="CHEBI:57338"/>
        <dbReference type="ChEBI" id="CHEBI:83100"/>
        <dbReference type="ChEBI" id="CHEBI:83142"/>
        <dbReference type="EC" id="2.3.1.168"/>
    </reaction>
    <physiologicalReaction direction="left-to-right" evidence="9">
        <dbReference type="Rhea" id="RHEA:18866"/>
    </physiologicalReaction>
</comment>
<dbReference type="GO" id="GO:0043754">
    <property type="term" value="F:dihydrolipoamide branched chain acyltransferase activity"/>
    <property type="evidence" value="ECO:0007669"/>
    <property type="project" value="UniProtKB-EC"/>
</dbReference>
<dbReference type="GO" id="GO:0005829">
    <property type="term" value="C:cytosol"/>
    <property type="evidence" value="ECO:0007669"/>
    <property type="project" value="UniProtKB-ARBA"/>
</dbReference>
<evidence type="ECO:0000256" key="8">
    <source>
        <dbReference type="ARBA" id="ARBA00023315"/>
    </source>
</evidence>
<dbReference type="FunFam" id="3.30.559.10:FF:000027">
    <property type="entry name" value="Dihydrolipoamide acetyltransferase component of pyruvate dehydrogenase complex"/>
    <property type="match status" value="1"/>
</dbReference>
<feature type="region of interest" description="Disordered" evidence="11">
    <location>
        <begin position="123"/>
        <end position="153"/>
    </location>
</feature>
<evidence type="ECO:0000256" key="3">
    <source>
        <dbReference type="ARBA" id="ARBA00007317"/>
    </source>
</evidence>
<dbReference type="InterPro" id="IPR011053">
    <property type="entry name" value="Single_hybrid_motif"/>
</dbReference>
<evidence type="ECO:0000256" key="9">
    <source>
        <dbReference type="ARBA" id="ARBA00051775"/>
    </source>
</evidence>
<evidence type="ECO:0000256" key="1">
    <source>
        <dbReference type="ARBA" id="ARBA00001938"/>
    </source>
</evidence>
<dbReference type="Pfam" id="PF00364">
    <property type="entry name" value="Biotin_lipoyl"/>
    <property type="match status" value="1"/>
</dbReference>
<dbReference type="InterPro" id="IPR036625">
    <property type="entry name" value="E3-bd_dom_sf"/>
</dbReference>
<dbReference type="CDD" id="cd06849">
    <property type="entry name" value="lipoyl_domain"/>
    <property type="match status" value="1"/>
</dbReference>
<dbReference type="SUPFAM" id="SSF47005">
    <property type="entry name" value="Peripheral subunit-binding domain of 2-oxo acid dehydrogenase complex"/>
    <property type="match status" value="1"/>
</dbReference>
<dbReference type="EMBL" id="CAJOBC010000319">
    <property type="protein sequence ID" value="CAF3571048.1"/>
    <property type="molecule type" value="Genomic_DNA"/>
</dbReference>
<dbReference type="InterPro" id="IPR001078">
    <property type="entry name" value="2-oxoacid_DH_actylTfrase"/>
</dbReference>
<dbReference type="InterPro" id="IPR004167">
    <property type="entry name" value="PSBD"/>
</dbReference>
<comment type="subcellular location">
    <subcellularLocation>
        <location evidence="2">Mitochondrion matrix</location>
    </subcellularLocation>
</comment>
<evidence type="ECO:0000256" key="5">
    <source>
        <dbReference type="ARBA" id="ARBA00022823"/>
    </source>
</evidence>
<protein>
    <recommendedName>
        <fullName evidence="10">Dihydrolipoamide acetyltransferase component of pyruvate dehydrogenase complex</fullName>
        <ecNumber evidence="10">2.3.1.-</ecNumber>
    </recommendedName>
</protein>
<keyword evidence="7" id="KW-0496">Mitochondrion</keyword>
<dbReference type="OrthoDB" id="202158at2759"/>
<evidence type="ECO:0000313" key="18">
    <source>
        <dbReference type="Proteomes" id="UP000663829"/>
    </source>
</evidence>
<evidence type="ECO:0000313" key="17">
    <source>
        <dbReference type="EMBL" id="CAF3571048.1"/>
    </source>
</evidence>
<dbReference type="Gene3D" id="2.40.50.100">
    <property type="match status" value="1"/>
</dbReference>
<evidence type="ECO:0000256" key="10">
    <source>
        <dbReference type="RuleBase" id="RU003423"/>
    </source>
</evidence>
<dbReference type="GO" id="GO:0005759">
    <property type="term" value="C:mitochondrial matrix"/>
    <property type="evidence" value="ECO:0007669"/>
    <property type="project" value="UniProtKB-SubCell"/>
</dbReference>
<dbReference type="SUPFAM" id="SSF51230">
    <property type="entry name" value="Single hybrid motif"/>
    <property type="match status" value="1"/>
</dbReference>
<dbReference type="GO" id="GO:0031405">
    <property type="term" value="F:lipoic acid binding"/>
    <property type="evidence" value="ECO:0007669"/>
    <property type="project" value="TreeGrafter"/>
</dbReference>
<name>A0A813RUR0_9BILA</name>